<dbReference type="Proteomes" id="UP001477672">
    <property type="component" value="Unassembled WGS sequence"/>
</dbReference>
<dbReference type="Pfam" id="PF03466">
    <property type="entry name" value="LysR_substrate"/>
    <property type="match status" value="1"/>
</dbReference>
<dbReference type="InterPro" id="IPR005119">
    <property type="entry name" value="LysR_subst-bd"/>
</dbReference>
<dbReference type="PANTHER" id="PTHR30346">
    <property type="entry name" value="TRANSCRIPTIONAL DUAL REGULATOR HCAR-RELATED"/>
    <property type="match status" value="1"/>
</dbReference>
<keyword evidence="2" id="KW-0805">Transcription regulation</keyword>
<gene>
    <name evidence="6" type="ORF">WMO24_08210</name>
</gene>
<keyword evidence="3" id="KW-0238">DNA-binding</keyword>
<evidence type="ECO:0000256" key="3">
    <source>
        <dbReference type="ARBA" id="ARBA00023125"/>
    </source>
</evidence>
<organism evidence="6 7">
    <name type="scientific">Ruthenibacterium intestinale</name>
    <dbReference type="NCBI Taxonomy" id="3133163"/>
    <lineage>
        <taxon>Bacteria</taxon>
        <taxon>Bacillati</taxon>
        <taxon>Bacillota</taxon>
        <taxon>Clostridia</taxon>
        <taxon>Eubacteriales</taxon>
        <taxon>Oscillospiraceae</taxon>
        <taxon>Ruthenibacterium</taxon>
    </lineage>
</organism>
<keyword evidence="7" id="KW-1185">Reference proteome</keyword>
<dbReference type="InterPro" id="IPR000847">
    <property type="entry name" value="LysR_HTH_N"/>
</dbReference>
<dbReference type="RefSeq" id="WP_349215999.1">
    <property type="nucleotide sequence ID" value="NZ_JBBMFA010000090.1"/>
</dbReference>
<protein>
    <submittedName>
        <fullName evidence="6">LysR family transcriptional regulator</fullName>
    </submittedName>
</protein>
<dbReference type="Pfam" id="PF00126">
    <property type="entry name" value="HTH_1"/>
    <property type="match status" value="1"/>
</dbReference>
<evidence type="ECO:0000256" key="1">
    <source>
        <dbReference type="ARBA" id="ARBA00009437"/>
    </source>
</evidence>
<proteinExistence type="inferred from homology"/>
<dbReference type="Gene3D" id="3.40.190.10">
    <property type="entry name" value="Periplasmic binding protein-like II"/>
    <property type="match status" value="2"/>
</dbReference>
<accession>A0ABV1GF12</accession>
<evidence type="ECO:0000313" key="6">
    <source>
        <dbReference type="EMBL" id="MEQ2520413.1"/>
    </source>
</evidence>
<dbReference type="CDD" id="cd05466">
    <property type="entry name" value="PBP2_LTTR_substrate"/>
    <property type="match status" value="1"/>
</dbReference>
<evidence type="ECO:0000313" key="7">
    <source>
        <dbReference type="Proteomes" id="UP001477672"/>
    </source>
</evidence>
<dbReference type="PANTHER" id="PTHR30346:SF0">
    <property type="entry name" value="HCA OPERON TRANSCRIPTIONAL ACTIVATOR HCAR"/>
    <property type="match status" value="1"/>
</dbReference>
<dbReference type="PRINTS" id="PR00039">
    <property type="entry name" value="HTHLYSR"/>
</dbReference>
<evidence type="ECO:0000256" key="2">
    <source>
        <dbReference type="ARBA" id="ARBA00023015"/>
    </source>
</evidence>
<comment type="similarity">
    <text evidence="1">Belongs to the LysR transcriptional regulatory family.</text>
</comment>
<dbReference type="SUPFAM" id="SSF53850">
    <property type="entry name" value="Periplasmic binding protein-like II"/>
    <property type="match status" value="1"/>
</dbReference>
<dbReference type="InterPro" id="IPR036390">
    <property type="entry name" value="WH_DNA-bd_sf"/>
</dbReference>
<name>A0ABV1GF12_9FIRM</name>
<dbReference type="InterPro" id="IPR036388">
    <property type="entry name" value="WH-like_DNA-bd_sf"/>
</dbReference>
<reference evidence="6 7" key="1">
    <citation type="submission" date="2024-03" db="EMBL/GenBank/DDBJ databases">
        <title>Human intestinal bacterial collection.</title>
        <authorList>
            <person name="Pauvert C."/>
            <person name="Hitch T.C.A."/>
            <person name="Clavel T."/>
        </authorList>
    </citation>
    <scope>NUCLEOTIDE SEQUENCE [LARGE SCALE GENOMIC DNA]</scope>
    <source>
        <strain evidence="6 7">CLA-JM-H11</strain>
    </source>
</reference>
<sequence>MNTTQLECFLAVAEYLNFSKAAEAVRISQPAVSHQISALEAELGAQLFVRTSRNVELTAAGAQFLPSADRILHLAGAARARLHQAEQQISLPLRIGCHNQMEMDFLPQALRRLRAEYPDLQPEVRLIPFESLSNLLEDGNIHVMLGFRSPSRKKSGTLFQELVRCPIVCVCGHDHALAQHTSLTQDQLQGEMVVCAPHKGPEAVFHAQGDVLHRHSMTRVLFTDGYEGTVTLLRAGFGFALMPDIPRVRLPDLRYIPVEGMESLSFGAHYKTLRGNAPLKRFLSILQTCVKEDAT</sequence>
<dbReference type="EMBL" id="JBBMFA010000090">
    <property type="protein sequence ID" value="MEQ2520413.1"/>
    <property type="molecule type" value="Genomic_DNA"/>
</dbReference>
<comment type="caution">
    <text evidence="6">The sequence shown here is derived from an EMBL/GenBank/DDBJ whole genome shotgun (WGS) entry which is preliminary data.</text>
</comment>
<dbReference type="SUPFAM" id="SSF46785">
    <property type="entry name" value="Winged helix' DNA-binding domain"/>
    <property type="match status" value="1"/>
</dbReference>
<feature type="domain" description="HTH lysR-type" evidence="5">
    <location>
        <begin position="1"/>
        <end position="58"/>
    </location>
</feature>
<dbReference type="Gene3D" id="1.10.10.10">
    <property type="entry name" value="Winged helix-like DNA-binding domain superfamily/Winged helix DNA-binding domain"/>
    <property type="match status" value="1"/>
</dbReference>
<evidence type="ECO:0000259" key="5">
    <source>
        <dbReference type="PROSITE" id="PS50931"/>
    </source>
</evidence>
<evidence type="ECO:0000256" key="4">
    <source>
        <dbReference type="ARBA" id="ARBA00023163"/>
    </source>
</evidence>
<dbReference type="PROSITE" id="PS50931">
    <property type="entry name" value="HTH_LYSR"/>
    <property type="match status" value="1"/>
</dbReference>
<keyword evidence="4" id="KW-0804">Transcription</keyword>